<dbReference type="GO" id="GO:0005737">
    <property type="term" value="C:cytoplasm"/>
    <property type="evidence" value="ECO:0007669"/>
    <property type="project" value="TreeGrafter"/>
</dbReference>
<proteinExistence type="inferred from homology"/>
<evidence type="ECO:0000313" key="9">
    <source>
        <dbReference type="EMBL" id="QHT77949.1"/>
    </source>
</evidence>
<keyword evidence="3" id="KW-0663">Pyridoxal phosphate</keyword>
<protein>
    <recommendedName>
        <fullName evidence="6">ornithine decarboxylase</fullName>
        <ecNumber evidence="6">4.1.1.17</ecNumber>
    </recommendedName>
</protein>
<dbReference type="PROSITE" id="PS00878">
    <property type="entry name" value="ODR_DC_2_1"/>
    <property type="match status" value="1"/>
</dbReference>
<dbReference type="EMBL" id="MN739924">
    <property type="protein sequence ID" value="QHT77949.1"/>
    <property type="molecule type" value="Genomic_DNA"/>
</dbReference>
<dbReference type="PRINTS" id="PR01182">
    <property type="entry name" value="ORNDCRBXLASE"/>
</dbReference>
<evidence type="ECO:0000256" key="2">
    <source>
        <dbReference type="ARBA" id="ARBA00008872"/>
    </source>
</evidence>
<dbReference type="FunFam" id="3.20.20.10:FF:000005">
    <property type="entry name" value="Ornithine decarboxylase"/>
    <property type="match status" value="1"/>
</dbReference>
<dbReference type="Pfam" id="PF02784">
    <property type="entry name" value="Orn_Arg_deC_N"/>
    <property type="match status" value="1"/>
</dbReference>
<dbReference type="InterPro" id="IPR000183">
    <property type="entry name" value="Orn/DAP/Arg_de-COase"/>
</dbReference>
<evidence type="ECO:0000256" key="4">
    <source>
        <dbReference type="ARBA" id="ARBA00023239"/>
    </source>
</evidence>
<dbReference type="InterPro" id="IPR029066">
    <property type="entry name" value="PLP-binding_barrel"/>
</dbReference>
<dbReference type="Gene3D" id="3.20.20.10">
    <property type="entry name" value="Alanine racemase"/>
    <property type="match status" value="1"/>
</dbReference>
<dbReference type="PROSITE" id="PS00879">
    <property type="entry name" value="ODR_DC_2_2"/>
    <property type="match status" value="1"/>
</dbReference>
<dbReference type="Gene3D" id="2.40.37.10">
    <property type="entry name" value="Lyase, Ornithine Decarboxylase, Chain A, domain 1"/>
    <property type="match status" value="1"/>
</dbReference>
<dbReference type="PRINTS" id="PR01179">
    <property type="entry name" value="ODADCRBXLASE"/>
</dbReference>
<evidence type="ECO:0000256" key="6">
    <source>
        <dbReference type="ARBA" id="ARBA00034138"/>
    </source>
</evidence>
<dbReference type="PANTHER" id="PTHR11482">
    <property type="entry name" value="ARGININE/DIAMINOPIMELATE/ORNITHINE DECARBOXYLASE"/>
    <property type="match status" value="1"/>
</dbReference>
<sequence>MAEFEANAEPEHRPIANIQASKTLDNGFLQKYDVTLYGSEVDNYSIINDFLQENQSEEAFYIIDLGEIVNAYNNWIRLLPQVKLYYAVKCNPNPVILEALSTLGVNFDCASQSEIRSVIDITNDPSRIIFANPIKLISQIKYARINDVDLMTFDSEEELYKIKLYHPYAKLVLRLAVDDSSSKCRFSKKFGCKLNQVEELLRIAKTLKLNIIGFSFHVGSGCTSVDSFYNALHDCRKATDIAGQMGIEINMIDIGGGFSNINNIRFEDAAKRVNDGLQDFFSNEIEENKIEFISEIGRYFVEKSYTLVLNVIGKKNIYDDETGEKIIVYYLNESTYGSFNCIKNDHFQPVLLPFNERTEGLKKSRAYGFTCDGIDLISDEIMLPELAIGEVLFVENFGAYTISAASSFNGFATTSTFKYIYKDQAQ</sequence>
<keyword evidence="4" id="KW-0456">Lyase</keyword>
<dbReference type="GO" id="GO:0033387">
    <property type="term" value="P:putrescine biosynthetic process from arginine, via ornithine"/>
    <property type="evidence" value="ECO:0007669"/>
    <property type="project" value="TreeGrafter"/>
</dbReference>
<evidence type="ECO:0000259" key="8">
    <source>
        <dbReference type="Pfam" id="PF02784"/>
    </source>
</evidence>
<feature type="domain" description="Orn/DAP/Arg decarboxylase 2 N-terminal" evidence="8">
    <location>
        <begin position="65"/>
        <end position="301"/>
    </location>
</feature>
<accession>A0A6C0HBR4</accession>
<dbReference type="InterPro" id="IPR022653">
    <property type="entry name" value="De-COase2_pyr-phos_BS"/>
</dbReference>
<dbReference type="SUPFAM" id="SSF50621">
    <property type="entry name" value="Alanine racemase C-terminal domain-like"/>
    <property type="match status" value="1"/>
</dbReference>
<evidence type="ECO:0000256" key="5">
    <source>
        <dbReference type="ARBA" id="ARBA00034115"/>
    </source>
</evidence>
<name>A0A6C0HBR4_9ZZZZ</name>
<dbReference type="AlphaFoldDB" id="A0A6C0HBR4"/>
<comment type="catalytic activity">
    <reaction evidence="7">
        <text>L-ornithine + H(+) = putrescine + CO2</text>
        <dbReference type="Rhea" id="RHEA:22964"/>
        <dbReference type="ChEBI" id="CHEBI:15378"/>
        <dbReference type="ChEBI" id="CHEBI:16526"/>
        <dbReference type="ChEBI" id="CHEBI:46911"/>
        <dbReference type="ChEBI" id="CHEBI:326268"/>
        <dbReference type="EC" id="4.1.1.17"/>
    </reaction>
</comment>
<reference evidence="9" key="1">
    <citation type="journal article" date="2020" name="Nature">
        <title>Giant virus diversity and host interactions through global metagenomics.</title>
        <authorList>
            <person name="Schulz F."/>
            <person name="Roux S."/>
            <person name="Paez-Espino D."/>
            <person name="Jungbluth S."/>
            <person name="Walsh D.A."/>
            <person name="Denef V.J."/>
            <person name="McMahon K.D."/>
            <person name="Konstantinidis K.T."/>
            <person name="Eloe-Fadrosh E.A."/>
            <person name="Kyrpides N.C."/>
            <person name="Woyke T."/>
        </authorList>
    </citation>
    <scope>NUCLEOTIDE SEQUENCE</scope>
    <source>
        <strain evidence="9">GVMAG-M-3300023179-90</strain>
    </source>
</reference>
<dbReference type="PANTHER" id="PTHR11482:SF6">
    <property type="entry name" value="ORNITHINE DECARBOXYLASE 1-RELATED"/>
    <property type="match status" value="1"/>
</dbReference>
<evidence type="ECO:0000256" key="3">
    <source>
        <dbReference type="ARBA" id="ARBA00022898"/>
    </source>
</evidence>
<dbReference type="CDD" id="cd00622">
    <property type="entry name" value="PLPDE_III_ODC"/>
    <property type="match status" value="1"/>
</dbReference>
<evidence type="ECO:0000256" key="7">
    <source>
        <dbReference type="ARBA" id="ARBA00049127"/>
    </source>
</evidence>
<comment type="similarity">
    <text evidence="2">Belongs to the Orn/Lys/Arg decarboxylase class-II family.</text>
</comment>
<dbReference type="InterPro" id="IPR009006">
    <property type="entry name" value="Ala_racemase/Decarboxylase_C"/>
</dbReference>
<dbReference type="InterPro" id="IPR022644">
    <property type="entry name" value="De-COase2_N"/>
</dbReference>
<dbReference type="SUPFAM" id="SSF51419">
    <property type="entry name" value="PLP-binding barrel"/>
    <property type="match status" value="1"/>
</dbReference>
<dbReference type="InterPro" id="IPR002433">
    <property type="entry name" value="Orn_de-COase"/>
</dbReference>
<dbReference type="InterPro" id="IPR022657">
    <property type="entry name" value="De-COase2_CS"/>
</dbReference>
<evidence type="ECO:0000256" key="1">
    <source>
        <dbReference type="ARBA" id="ARBA00001933"/>
    </source>
</evidence>
<comment type="pathway">
    <text evidence="5">Amine and polyamine biosynthesis; putrescine biosynthesis via L-ornithine pathway; putrescine from L-ornithine: step 1/1.</text>
</comment>
<organism evidence="9">
    <name type="scientific">viral metagenome</name>
    <dbReference type="NCBI Taxonomy" id="1070528"/>
    <lineage>
        <taxon>unclassified sequences</taxon>
        <taxon>metagenomes</taxon>
        <taxon>organismal metagenomes</taxon>
    </lineage>
</organism>
<dbReference type="GO" id="GO:0004586">
    <property type="term" value="F:ornithine decarboxylase activity"/>
    <property type="evidence" value="ECO:0007669"/>
    <property type="project" value="UniProtKB-EC"/>
</dbReference>
<comment type="cofactor">
    <cofactor evidence="1">
        <name>pyridoxal 5'-phosphate</name>
        <dbReference type="ChEBI" id="CHEBI:597326"/>
    </cofactor>
</comment>
<dbReference type="EC" id="4.1.1.17" evidence="6"/>